<evidence type="ECO:0000313" key="2">
    <source>
        <dbReference type="EMBL" id="TDX01616.1"/>
    </source>
</evidence>
<dbReference type="OrthoDB" id="893570at2"/>
<dbReference type="RefSeq" id="WP_133994260.1">
    <property type="nucleotide sequence ID" value="NZ_SODV01000001.1"/>
</dbReference>
<comment type="caution">
    <text evidence="2">The sequence shown here is derived from an EMBL/GenBank/DDBJ whole genome shotgun (WGS) entry which is preliminary data.</text>
</comment>
<gene>
    <name evidence="2" type="ORF">EDB95_2657</name>
</gene>
<dbReference type="InterPro" id="IPR024775">
    <property type="entry name" value="DinB-like"/>
</dbReference>
<sequence length="148" mass="16863">MNLSDLRHFYARDLARLREEIGAYTSEEALWRVGGHILNSGANLSMHLVGNLNTYIGARLGQTGYVRDRPFEFAGKNIPQAKLIAQVNEVAVIVDRTLEALTPEELEKEYPEAYNGERVTTGYFLLHLALHLNYHLGQVNYHRRLLDV</sequence>
<dbReference type="Proteomes" id="UP000294498">
    <property type="component" value="Unassembled WGS sequence"/>
</dbReference>
<dbReference type="Gene3D" id="1.20.120.450">
    <property type="entry name" value="dinb family like domain"/>
    <property type="match status" value="1"/>
</dbReference>
<dbReference type="SUPFAM" id="SSF109854">
    <property type="entry name" value="DinB/YfiT-like putative metalloenzymes"/>
    <property type="match status" value="1"/>
</dbReference>
<evidence type="ECO:0000259" key="1">
    <source>
        <dbReference type="Pfam" id="PF12867"/>
    </source>
</evidence>
<dbReference type="AlphaFoldDB" id="A0A4R8DUK4"/>
<dbReference type="InterPro" id="IPR034660">
    <property type="entry name" value="DinB/YfiT-like"/>
</dbReference>
<accession>A0A4R8DUK4</accession>
<name>A0A4R8DUK4_9BACT</name>
<reference evidence="2 3" key="1">
    <citation type="submission" date="2019-03" db="EMBL/GenBank/DDBJ databases">
        <title>Genomic Encyclopedia of Type Strains, Phase IV (KMG-IV): sequencing the most valuable type-strain genomes for metagenomic binning, comparative biology and taxonomic classification.</title>
        <authorList>
            <person name="Goeker M."/>
        </authorList>
    </citation>
    <scope>NUCLEOTIDE SEQUENCE [LARGE SCALE GENOMIC DNA]</scope>
    <source>
        <strain evidence="2 3">DSM 100059</strain>
    </source>
</reference>
<feature type="domain" description="DinB-like" evidence="1">
    <location>
        <begin position="15"/>
        <end position="139"/>
    </location>
</feature>
<organism evidence="2 3">
    <name type="scientific">Dinghuibacter silviterrae</name>
    <dbReference type="NCBI Taxonomy" id="1539049"/>
    <lineage>
        <taxon>Bacteria</taxon>
        <taxon>Pseudomonadati</taxon>
        <taxon>Bacteroidota</taxon>
        <taxon>Chitinophagia</taxon>
        <taxon>Chitinophagales</taxon>
        <taxon>Chitinophagaceae</taxon>
        <taxon>Dinghuibacter</taxon>
    </lineage>
</organism>
<protein>
    <submittedName>
        <fullName evidence="2">Uncharacterized protein DUF1572</fullName>
    </submittedName>
</protein>
<evidence type="ECO:0000313" key="3">
    <source>
        <dbReference type="Proteomes" id="UP000294498"/>
    </source>
</evidence>
<keyword evidence="3" id="KW-1185">Reference proteome</keyword>
<dbReference type="EMBL" id="SODV01000001">
    <property type="protein sequence ID" value="TDX01616.1"/>
    <property type="molecule type" value="Genomic_DNA"/>
</dbReference>
<dbReference type="Pfam" id="PF12867">
    <property type="entry name" value="DinB_2"/>
    <property type="match status" value="1"/>
</dbReference>
<proteinExistence type="predicted"/>